<proteinExistence type="evidence at transcript level"/>
<accession>I3SIR0</accession>
<protein>
    <submittedName>
        <fullName evidence="2">Uncharacterized protein</fullName>
    </submittedName>
</protein>
<evidence type="ECO:0000313" key="2">
    <source>
        <dbReference type="EMBL" id="AFK40152.1"/>
    </source>
</evidence>
<dbReference type="EMBL" id="BT140357">
    <property type="protein sequence ID" value="AFK40152.1"/>
    <property type="molecule type" value="mRNA"/>
</dbReference>
<keyword evidence="1" id="KW-0472">Membrane</keyword>
<keyword evidence="1" id="KW-0812">Transmembrane</keyword>
<keyword evidence="1" id="KW-1133">Transmembrane helix</keyword>
<organism evidence="2">
    <name type="scientific">Lotus japonicus</name>
    <name type="common">Lotus corniculatus var. japonicus</name>
    <dbReference type="NCBI Taxonomy" id="34305"/>
    <lineage>
        <taxon>Eukaryota</taxon>
        <taxon>Viridiplantae</taxon>
        <taxon>Streptophyta</taxon>
        <taxon>Embryophyta</taxon>
        <taxon>Tracheophyta</taxon>
        <taxon>Spermatophyta</taxon>
        <taxon>Magnoliopsida</taxon>
        <taxon>eudicotyledons</taxon>
        <taxon>Gunneridae</taxon>
        <taxon>Pentapetalae</taxon>
        <taxon>rosids</taxon>
        <taxon>fabids</taxon>
        <taxon>Fabales</taxon>
        <taxon>Fabaceae</taxon>
        <taxon>Papilionoideae</taxon>
        <taxon>50 kb inversion clade</taxon>
        <taxon>NPAAA clade</taxon>
        <taxon>Hologalegina</taxon>
        <taxon>robinioid clade</taxon>
        <taxon>Loteae</taxon>
        <taxon>Lotus</taxon>
    </lineage>
</organism>
<reference evidence="2" key="1">
    <citation type="submission" date="2012-05" db="EMBL/GenBank/DDBJ databases">
        <authorList>
            <person name="Krishnakumar V."/>
            <person name="Cheung F."/>
            <person name="Xiao Y."/>
            <person name="Chan A."/>
            <person name="Moskal W.A."/>
            <person name="Town C.D."/>
        </authorList>
    </citation>
    <scope>NUCLEOTIDE SEQUENCE</scope>
</reference>
<feature type="transmembrane region" description="Helical" evidence="1">
    <location>
        <begin position="21"/>
        <end position="49"/>
    </location>
</feature>
<dbReference type="AlphaFoldDB" id="I3SIR0"/>
<sequence>MGPLQTIGTSFSTRKPIDIHFIPYFSMGIIFLSRVASGFVLIFIMMGILGPYTSASSKPTFSWHLLASATAKLTAVVDLPTPPLPEATAIVSFTPSIRRCFA</sequence>
<evidence type="ECO:0000256" key="1">
    <source>
        <dbReference type="SAM" id="Phobius"/>
    </source>
</evidence>
<name>I3SIR0_LOTJA</name>